<dbReference type="InterPro" id="IPR016186">
    <property type="entry name" value="C-type_lectin-like/link_sf"/>
</dbReference>
<evidence type="ECO:0000313" key="3">
    <source>
        <dbReference type="Ensembl" id="ENSONIP00000070241.1"/>
    </source>
</evidence>
<accession>A0A669EGR2</accession>
<dbReference type="InParanoid" id="A0A669EGR2"/>
<reference evidence="3" key="2">
    <citation type="submission" date="2025-08" db="UniProtKB">
        <authorList>
            <consortium name="Ensembl"/>
        </authorList>
    </citation>
    <scope>IDENTIFICATION</scope>
</reference>
<dbReference type="InterPro" id="IPR001304">
    <property type="entry name" value="C-type_lectin-like"/>
</dbReference>
<dbReference type="AlphaFoldDB" id="A0A669EGR2"/>
<dbReference type="SUPFAM" id="SSF56436">
    <property type="entry name" value="C-type lectin-like"/>
    <property type="match status" value="1"/>
</dbReference>
<dbReference type="Ensembl" id="ENSONIT00000040545.1">
    <property type="protein sequence ID" value="ENSONIP00000070241.1"/>
    <property type="gene ID" value="ENSONIG00000027465.1"/>
</dbReference>
<dbReference type="InterPro" id="IPR050111">
    <property type="entry name" value="C-type_lectin/snaclec_domain"/>
</dbReference>
<evidence type="ECO:0000313" key="4">
    <source>
        <dbReference type="Proteomes" id="UP000005207"/>
    </source>
</evidence>
<dbReference type="GeneTree" id="ENSGT00940000162818"/>
<keyword evidence="4" id="KW-1185">Reference proteome</keyword>
<organism evidence="3 4">
    <name type="scientific">Oreochromis niloticus</name>
    <name type="common">Nile tilapia</name>
    <name type="synonym">Tilapia nilotica</name>
    <dbReference type="NCBI Taxonomy" id="8128"/>
    <lineage>
        <taxon>Eukaryota</taxon>
        <taxon>Metazoa</taxon>
        <taxon>Chordata</taxon>
        <taxon>Craniata</taxon>
        <taxon>Vertebrata</taxon>
        <taxon>Euteleostomi</taxon>
        <taxon>Actinopterygii</taxon>
        <taxon>Neopterygii</taxon>
        <taxon>Teleostei</taxon>
        <taxon>Neoteleostei</taxon>
        <taxon>Acanthomorphata</taxon>
        <taxon>Ovalentaria</taxon>
        <taxon>Cichlomorphae</taxon>
        <taxon>Cichliformes</taxon>
        <taxon>Cichlidae</taxon>
        <taxon>African cichlids</taxon>
        <taxon>Pseudocrenilabrinae</taxon>
        <taxon>Oreochromini</taxon>
        <taxon>Oreochromis</taxon>
    </lineage>
</organism>
<dbReference type="SMART" id="SM00034">
    <property type="entry name" value="CLECT"/>
    <property type="match status" value="1"/>
</dbReference>
<protein>
    <recommendedName>
        <fullName evidence="2">C-type lectin domain-containing protein</fullName>
    </recommendedName>
</protein>
<reference evidence="4" key="1">
    <citation type="submission" date="2012-01" db="EMBL/GenBank/DDBJ databases">
        <title>The Genome Sequence of Oreochromis niloticus (Nile Tilapia).</title>
        <authorList>
            <consortium name="Broad Institute Genome Assembly Team"/>
            <consortium name="Broad Institute Sequencing Platform"/>
            <person name="Di Palma F."/>
            <person name="Johnson J."/>
            <person name="Lander E.S."/>
            <person name="Lindblad-Toh K."/>
        </authorList>
    </citation>
    <scope>NUCLEOTIDE SEQUENCE [LARGE SCALE GENOMIC DNA]</scope>
</reference>
<dbReference type="PROSITE" id="PS00615">
    <property type="entry name" value="C_TYPE_LECTIN_1"/>
    <property type="match status" value="1"/>
</dbReference>
<dbReference type="Gene3D" id="3.10.100.10">
    <property type="entry name" value="Mannose-Binding Protein A, subunit A"/>
    <property type="match status" value="1"/>
</dbReference>
<dbReference type="FunCoup" id="A0A669EGR2">
    <property type="interactions" value="22"/>
</dbReference>
<dbReference type="PANTHER" id="PTHR22803">
    <property type="entry name" value="MANNOSE, PHOSPHOLIPASE, LECTIN RECEPTOR RELATED"/>
    <property type="match status" value="1"/>
</dbReference>
<name>A0A669EGR2_ORENI</name>
<dbReference type="Pfam" id="PF00059">
    <property type="entry name" value="Lectin_C"/>
    <property type="match status" value="1"/>
</dbReference>
<sequence>NNVQRNFSIHTEKQPDTRSLQVSSVTKKQIMIFFLFLFLSFSDDRAVKLLRGNCPTFWYTTPMRWADAEFHCLSQGANLVSIHNMEEENFVRLLIENFDHEQRGTWIGLSDIHKEGRWMWSDGSVVDFYNWKKGEPNNKSNEDCVTKNYRTFKKWNDWPCSSNCPSVCVKHKVCA</sequence>
<evidence type="ECO:0000259" key="2">
    <source>
        <dbReference type="PROSITE" id="PS50041"/>
    </source>
</evidence>
<dbReference type="PROSITE" id="PS50041">
    <property type="entry name" value="C_TYPE_LECTIN_2"/>
    <property type="match status" value="1"/>
</dbReference>
<dbReference type="InterPro" id="IPR016187">
    <property type="entry name" value="CTDL_fold"/>
</dbReference>
<dbReference type="CDD" id="cd00037">
    <property type="entry name" value="CLECT"/>
    <property type="match status" value="1"/>
</dbReference>
<dbReference type="Proteomes" id="UP000005207">
    <property type="component" value="Linkage group LG22"/>
</dbReference>
<feature type="domain" description="C-type lectin" evidence="2">
    <location>
        <begin position="50"/>
        <end position="169"/>
    </location>
</feature>
<reference evidence="3" key="3">
    <citation type="submission" date="2025-09" db="UniProtKB">
        <authorList>
            <consortium name="Ensembl"/>
        </authorList>
    </citation>
    <scope>IDENTIFICATION</scope>
</reference>
<evidence type="ECO:0000256" key="1">
    <source>
        <dbReference type="ARBA" id="ARBA00023157"/>
    </source>
</evidence>
<dbReference type="OMA" id="NDWPCSS"/>
<proteinExistence type="predicted"/>
<dbReference type="InterPro" id="IPR018378">
    <property type="entry name" value="C-type_lectin_CS"/>
</dbReference>
<keyword evidence="1" id="KW-1015">Disulfide bond</keyword>